<gene>
    <name evidence="6" type="ORF">EX30DRAFT_343905</name>
</gene>
<dbReference type="InterPro" id="IPR050327">
    <property type="entry name" value="Proton-linked_MCT"/>
</dbReference>
<keyword evidence="7" id="KW-1185">Reference proteome</keyword>
<evidence type="ECO:0000259" key="5">
    <source>
        <dbReference type="PROSITE" id="PS50850"/>
    </source>
</evidence>
<dbReference type="Gene3D" id="1.20.1250.20">
    <property type="entry name" value="MFS general substrate transporter like domains"/>
    <property type="match status" value="1"/>
</dbReference>
<dbReference type="FunCoup" id="A0A4S2MQQ6">
    <property type="interactions" value="166"/>
</dbReference>
<feature type="transmembrane region" description="Helical" evidence="4">
    <location>
        <begin position="78"/>
        <end position="99"/>
    </location>
</feature>
<comment type="similarity">
    <text evidence="2">Belongs to the major facilitator superfamily. Monocarboxylate porter (TC 2.A.1.13) family.</text>
</comment>
<keyword evidence="4" id="KW-0472">Membrane</keyword>
<dbReference type="PANTHER" id="PTHR11360">
    <property type="entry name" value="MONOCARBOXYLATE TRANSPORTER"/>
    <property type="match status" value="1"/>
</dbReference>
<dbReference type="InterPro" id="IPR020846">
    <property type="entry name" value="MFS_dom"/>
</dbReference>
<feature type="region of interest" description="Disordered" evidence="3">
    <location>
        <begin position="1"/>
        <end position="68"/>
    </location>
</feature>
<proteinExistence type="inferred from homology"/>
<dbReference type="STRING" id="341454.A0A4S2MQQ6"/>
<dbReference type="CDD" id="cd17352">
    <property type="entry name" value="MFS_MCT_SLC16"/>
    <property type="match status" value="1"/>
</dbReference>
<evidence type="ECO:0000313" key="7">
    <source>
        <dbReference type="Proteomes" id="UP000298138"/>
    </source>
</evidence>
<dbReference type="Pfam" id="PF07690">
    <property type="entry name" value="MFS_1"/>
    <property type="match status" value="1"/>
</dbReference>
<reference evidence="6 7" key="1">
    <citation type="submission" date="2019-04" db="EMBL/GenBank/DDBJ databases">
        <title>Comparative genomics and transcriptomics to analyze fruiting body development in filamentous ascomycetes.</title>
        <authorList>
            <consortium name="DOE Joint Genome Institute"/>
            <person name="Lutkenhaus R."/>
            <person name="Traeger S."/>
            <person name="Breuer J."/>
            <person name="Kuo A."/>
            <person name="Lipzen A."/>
            <person name="Pangilinan J."/>
            <person name="Dilworth D."/>
            <person name="Sandor L."/>
            <person name="Poggeler S."/>
            <person name="Barry K."/>
            <person name="Grigoriev I.V."/>
            <person name="Nowrousian M."/>
        </authorList>
    </citation>
    <scope>NUCLEOTIDE SEQUENCE [LARGE SCALE GENOMIC DNA]</scope>
    <source>
        <strain evidence="6 7">CBS 389.68</strain>
    </source>
</reference>
<feature type="transmembrane region" description="Helical" evidence="4">
    <location>
        <begin position="383"/>
        <end position="407"/>
    </location>
</feature>
<feature type="domain" description="Major facilitator superfamily (MFS) profile" evidence="5">
    <location>
        <begin position="77"/>
        <end position="479"/>
    </location>
</feature>
<feature type="transmembrane region" description="Helical" evidence="4">
    <location>
        <begin position="315"/>
        <end position="332"/>
    </location>
</feature>
<dbReference type="InterPro" id="IPR011701">
    <property type="entry name" value="MFS"/>
</dbReference>
<dbReference type="SUPFAM" id="SSF103473">
    <property type="entry name" value="MFS general substrate transporter"/>
    <property type="match status" value="1"/>
</dbReference>
<protein>
    <submittedName>
        <fullName evidence="6">MFS general substrate transporter</fullName>
    </submittedName>
</protein>
<evidence type="ECO:0000313" key="6">
    <source>
        <dbReference type="EMBL" id="TGZ77689.1"/>
    </source>
</evidence>
<sequence>MDYEKGTSSTPAPGHVQTTPTDLPILSSSVSHTEPPHHVQKVATNVSQRSKTIKEEDVRPSEDEDFTEVTYPEGGREAWLVVLGSFISMVASFGIMNTLGVIQAHLVKNQLHGEDEGKVGWIFGIYSFLSFFGGIIIGPLFDTYGPRRLLASGTISLLGGLVAFAFSKEYYQMALSFGILVGSGTSLIFTPAIASIGHFFLKRRAYATGVATTGGSIGGIIFPLALQSLFPKLGFQNAVLVLALICFVFLAVGNFLIRSRAILRSQSSAKIDIHAFKDLRFTLTAWGVFFIEWALFVPITYISSYTQSIGFSLEFSYQLLAILNVGSVFGRWLPGLVADRIGRFNTMVLTIMFCFISVIAFWLPTVPSISDVPHNTAKGLLVVWALTYGFASGTGISLTPVCVGQICETSEYGTKYGTLYFLVSFGPLTGVPIAGAILENMRLRREDGTVSDRWEGLVAFTAASYIGAWCMFLAARGIGGGWKWKKW</sequence>
<dbReference type="GO" id="GO:0022857">
    <property type="term" value="F:transmembrane transporter activity"/>
    <property type="evidence" value="ECO:0007669"/>
    <property type="project" value="InterPro"/>
</dbReference>
<dbReference type="OrthoDB" id="410267at2759"/>
<feature type="compositionally biased region" description="Polar residues" evidence="3">
    <location>
        <begin position="1"/>
        <end position="32"/>
    </location>
</feature>
<dbReference type="Proteomes" id="UP000298138">
    <property type="component" value="Unassembled WGS sequence"/>
</dbReference>
<dbReference type="EMBL" id="ML220150">
    <property type="protein sequence ID" value="TGZ77689.1"/>
    <property type="molecule type" value="Genomic_DNA"/>
</dbReference>
<name>A0A4S2MQQ6_9PEZI</name>
<feature type="compositionally biased region" description="Basic and acidic residues" evidence="3">
    <location>
        <begin position="52"/>
        <end position="61"/>
    </location>
</feature>
<dbReference type="AlphaFoldDB" id="A0A4S2MQQ6"/>
<feature type="transmembrane region" description="Helical" evidence="4">
    <location>
        <begin position="206"/>
        <end position="226"/>
    </location>
</feature>
<feature type="transmembrane region" description="Helical" evidence="4">
    <location>
        <begin position="278"/>
        <end position="303"/>
    </location>
</feature>
<accession>A0A4S2MQQ6</accession>
<feature type="transmembrane region" description="Helical" evidence="4">
    <location>
        <begin position="149"/>
        <end position="167"/>
    </location>
</feature>
<feature type="transmembrane region" description="Helical" evidence="4">
    <location>
        <begin position="238"/>
        <end position="257"/>
    </location>
</feature>
<organism evidence="6 7">
    <name type="scientific">Ascodesmis nigricans</name>
    <dbReference type="NCBI Taxonomy" id="341454"/>
    <lineage>
        <taxon>Eukaryota</taxon>
        <taxon>Fungi</taxon>
        <taxon>Dikarya</taxon>
        <taxon>Ascomycota</taxon>
        <taxon>Pezizomycotina</taxon>
        <taxon>Pezizomycetes</taxon>
        <taxon>Pezizales</taxon>
        <taxon>Ascodesmidaceae</taxon>
        <taxon>Ascodesmis</taxon>
    </lineage>
</organism>
<feature type="transmembrane region" description="Helical" evidence="4">
    <location>
        <begin position="173"/>
        <end position="194"/>
    </location>
</feature>
<dbReference type="GO" id="GO:0016020">
    <property type="term" value="C:membrane"/>
    <property type="evidence" value="ECO:0007669"/>
    <property type="project" value="UniProtKB-SubCell"/>
</dbReference>
<keyword evidence="4" id="KW-1133">Transmembrane helix</keyword>
<feature type="transmembrane region" description="Helical" evidence="4">
    <location>
        <begin position="344"/>
        <end position="363"/>
    </location>
</feature>
<feature type="transmembrane region" description="Helical" evidence="4">
    <location>
        <begin position="419"/>
        <end position="438"/>
    </location>
</feature>
<dbReference type="InterPro" id="IPR036259">
    <property type="entry name" value="MFS_trans_sf"/>
</dbReference>
<evidence type="ECO:0000256" key="4">
    <source>
        <dbReference type="SAM" id="Phobius"/>
    </source>
</evidence>
<comment type="subcellular location">
    <subcellularLocation>
        <location evidence="1">Membrane</location>
        <topology evidence="1">Multi-pass membrane protein</topology>
    </subcellularLocation>
</comment>
<feature type="transmembrane region" description="Helical" evidence="4">
    <location>
        <begin position="119"/>
        <end position="137"/>
    </location>
</feature>
<evidence type="ECO:0000256" key="2">
    <source>
        <dbReference type="ARBA" id="ARBA00006727"/>
    </source>
</evidence>
<dbReference type="PROSITE" id="PS50850">
    <property type="entry name" value="MFS"/>
    <property type="match status" value="1"/>
</dbReference>
<dbReference type="PANTHER" id="PTHR11360:SF177">
    <property type="entry name" value="RIBOFLAVIN TRANSPORTER MCH5"/>
    <property type="match status" value="1"/>
</dbReference>
<dbReference type="InParanoid" id="A0A4S2MQQ6"/>
<keyword evidence="4" id="KW-0812">Transmembrane</keyword>
<evidence type="ECO:0000256" key="1">
    <source>
        <dbReference type="ARBA" id="ARBA00004141"/>
    </source>
</evidence>
<feature type="transmembrane region" description="Helical" evidence="4">
    <location>
        <begin position="458"/>
        <end position="478"/>
    </location>
</feature>
<evidence type="ECO:0000256" key="3">
    <source>
        <dbReference type="SAM" id="MobiDB-lite"/>
    </source>
</evidence>